<proteinExistence type="predicted"/>
<dbReference type="AlphaFoldDB" id="A0A381T1L5"/>
<protein>
    <submittedName>
        <fullName evidence="1">Uncharacterized protein</fullName>
    </submittedName>
</protein>
<accession>A0A381T1L5</accession>
<reference evidence="1" key="1">
    <citation type="submission" date="2018-05" db="EMBL/GenBank/DDBJ databases">
        <authorList>
            <person name="Lanie J.A."/>
            <person name="Ng W.-L."/>
            <person name="Kazmierczak K.M."/>
            <person name="Andrzejewski T.M."/>
            <person name="Davidsen T.M."/>
            <person name="Wayne K.J."/>
            <person name="Tettelin H."/>
            <person name="Glass J.I."/>
            <person name="Rusch D."/>
            <person name="Podicherti R."/>
            <person name="Tsui H.-C.T."/>
            <person name="Winkler M.E."/>
        </authorList>
    </citation>
    <scope>NUCLEOTIDE SEQUENCE</scope>
</reference>
<name>A0A381T1L5_9ZZZZ</name>
<dbReference type="EMBL" id="UINC01003580">
    <property type="protein sequence ID" value="SVA07543.1"/>
    <property type="molecule type" value="Genomic_DNA"/>
</dbReference>
<sequence length="210" mass="24254">MFGSTPHNHQLMTNSFMKVIFLLIIGFAAAAIAMPATSHQPVLAIGEPHTQEQPFEIEEPEISKAIYSKLDGSPHFYRVMSDKSFNFYVGLTKPKLEDCSLGKTFSFDLLDENFVPIIEMDGSTFEWWPWFEQFGRKWYWVGPEMGKDFRHTEEFDAGTYYIRVRNQSNRGNYVLAVGDIESFPVGVMARMLRDLPKINRIFWKNANCDS</sequence>
<evidence type="ECO:0000313" key="1">
    <source>
        <dbReference type="EMBL" id="SVA07543.1"/>
    </source>
</evidence>
<dbReference type="SUPFAM" id="SSF89260">
    <property type="entry name" value="Collagen-binding domain"/>
    <property type="match status" value="1"/>
</dbReference>
<organism evidence="1">
    <name type="scientific">marine metagenome</name>
    <dbReference type="NCBI Taxonomy" id="408172"/>
    <lineage>
        <taxon>unclassified sequences</taxon>
        <taxon>metagenomes</taxon>
        <taxon>ecological metagenomes</taxon>
    </lineage>
</organism>
<gene>
    <name evidence="1" type="ORF">METZ01_LOCUS60397</name>
</gene>